<gene>
    <name evidence="13" type="ORF">CC99x_00348</name>
    <name evidence="14" type="ORF">CC99x_005190</name>
</gene>
<dbReference type="AlphaFoldDB" id="A0A0Q9YHS5"/>
<evidence type="ECO:0000256" key="10">
    <source>
        <dbReference type="ARBA" id="ARBA00023136"/>
    </source>
</evidence>
<evidence type="ECO:0000256" key="5">
    <source>
        <dbReference type="ARBA" id="ARBA00022723"/>
    </source>
</evidence>
<dbReference type="GO" id="GO:0046872">
    <property type="term" value="F:metal ion binding"/>
    <property type="evidence" value="ECO:0007669"/>
    <property type="project" value="UniProtKB-KW"/>
</dbReference>
<feature type="transmembrane region" description="Helical" evidence="11">
    <location>
        <begin position="216"/>
        <end position="241"/>
    </location>
</feature>
<keyword evidence="6" id="KW-0378">Hydrolase</keyword>
<evidence type="ECO:0000256" key="2">
    <source>
        <dbReference type="ARBA" id="ARBA00022475"/>
    </source>
</evidence>
<dbReference type="EMBL" id="LKHV01000001">
    <property type="protein sequence ID" value="KRG20127.1"/>
    <property type="molecule type" value="Genomic_DNA"/>
</dbReference>
<reference evidence="14" key="3">
    <citation type="submission" date="2021-06" db="EMBL/GenBank/DDBJ databases">
        <title>Genomic Description and Analysis of Intracellular Bacteria, Candidatus Berkiella cookevillensis and Candidatus Berkiella aquae.</title>
        <authorList>
            <person name="Kidane D.T."/>
            <person name="Mehari Y.T."/>
            <person name="Rice F.C."/>
            <person name="Arivett B.A."/>
            <person name="Farone A.L."/>
            <person name="Berk S.G."/>
            <person name="Farone M.B."/>
        </authorList>
    </citation>
    <scope>NUCLEOTIDE SEQUENCE</scope>
    <source>
        <strain evidence="14">CC99</strain>
    </source>
</reference>
<reference evidence="14" key="2">
    <citation type="journal article" date="2016" name="Genome Announc.">
        <title>Draft Genome Sequences of Two Novel Amoeba-Resistant Intranuclear Bacteria, 'Candidatus Berkiella cookevillensis' and 'Candidatus Berkiella aquae'.</title>
        <authorList>
            <person name="Mehari Y.T."/>
            <person name="Arivett B.A."/>
            <person name="Farone A.L."/>
            <person name="Gunderson J.H."/>
            <person name="Farone M.B."/>
        </authorList>
    </citation>
    <scope>NUCLEOTIDE SEQUENCE</scope>
    <source>
        <strain evidence="14">CC99</strain>
    </source>
</reference>
<keyword evidence="13" id="KW-0346">Stress response</keyword>
<keyword evidence="8 11" id="KW-1133">Transmembrane helix</keyword>
<sequence length="443" mass="49821">MYKNSVFLPIWTRPRLQISLNLFAIIAPQLILNAFGIYLLGASVFLPILSICYAALITRKIFELVRAFHLIKRFGHSFYGSLSGYKTLPPSKQKMLSSFVAEMSQQLKMPLPDIYYDKRAKAVNASLLLENWGKYRIVLSKGLLKAFVRDEIEADTLKAIIAHELSHAAHHDAIMAQCFAVISSINYIYASIAVCSIPILTCVWGLVAVFSTGASALSTFFILNGVLSGIVAVGALTYFCSKSIDRAMEFRADLTALELTQDAGVTSRMTHEIRKILSKWGFQFYENMFGYMQVKLLSPEKLLGLNQDLLDQYLRINRAKLKKQKSQPGRFKKFNKLEKAFRNYLHLYKNGFIPLHSIGNAKRKSGKLLQALLTSEQRKAIAVVNSTKLEQLPITPWYDANAWLACWDSFMATHPSAPAREAAILAAAKNKVSVSSKYSRQRL</sequence>
<keyword evidence="10 11" id="KW-0472">Membrane</keyword>
<evidence type="ECO:0000256" key="8">
    <source>
        <dbReference type="ARBA" id="ARBA00022989"/>
    </source>
</evidence>
<evidence type="ECO:0000259" key="12">
    <source>
        <dbReference type="Pfam" id="PF01435"/>
    </source>
</evidence>
<dbReference type="STRING" id="437022.CC99x_00348"/>
<evidence type="ECO:0000313" key="14">
    <source>
        <dbReference type="EMBL" id="MCS5708295.1"/>
    </source>
</evidence>
<evidence type="ECO:0000256" key="11">
    <source>
        <dbReference type="SAM" id="Phobius"/>
    </source>
</evidence>
<feature type="domain" description="Peptidase M48" evidence="12">
    <location>
        <begin position="90"/>
        <end position="425"/>
    </location>
</feature>
<dbReference type="Gene3D" id="3.30.2010.10">
    <property type="entry name" value="Metalloproteases ('zincins'), catalytic domain"/>
    <property type="match status" value="1"/>
</dbReference>
<dbReference type="OrthoDB" id="15218at2"/>
<keyword evidence="4 11" id="KW-0812">Transmembrane</keyword>
<evidence type="ECO:0000313" key="15">
    <source>
        <dbReference type="Proteomes" id="UP000051494"/>
    </source>
</evidence>
<dbReference type="RefSeq" id="WP_057623000.1">
    <property type="nucleotide sequence ID" value="NZ_LKHV02000001.1"/>
</dbReference>
<keyword evidence="5" id="KW-0479">Metal-binding</keyword>
<keyword evidence="7" id="KW-0862">Zinc</keyword>
<organism evidence="13">
    <name type="scientific">Candidatus Berkiella cookevillensis</name>
    <dbReference type="NCBI Taxonomy" id="437022"/>
    <lineage>
        <taxon>Bacteria</taxon>
        <taxon>Pseudomonadati</taxon>
        <taxon>Pseudomonadota</taxon>
        <taxon>Gammaproteobacteria</taxon>
        <taxon>Candidatus Berkiellales</taxon>
        <taxon>Candidatus Berkiellaceae</taxon>
        <taxon>Candidatus Berkiella</taxon>
    </lineage>
</organism>
<evidence type="ECO:0000256" key="4">
    <source>
        <dbReference type="ARBA" id="ARBA00022692"/>
    </source>
</evidence>
<reference evidence="13" key="1">
    <citation type="submission" date="2015-09" db="EMBL/GenBank/DDBJ databases">
        <title>Draft Genome Sequences of Two Novel Amoeba-resistant Intranuclear Bacteria, Candidatus Berkiella cookevillensis and Candidatus Berkiella aquae.</title>
        <authorList>
            <person name="Mehari Y.T."/>
            <person name="Arivett B.A."/>
            <person name="Farone A.L."/>
            <person name="Gunderson J.H."/>
            <person name="Farone M.B."/>
        </authorList>
    </citation>
    <scope>NUCLEOTIDE SEQUENCE [LARGE SCALE GENOMIC DNA]</scope>
    <source>
        <strain evidence="13">CC99</strain>
    </source>
</reference>
<accession>A0A0Q9YHS5</accession>
<dbReference type="PANTHER" id="PTHR43221">
    <property type="entry name" value="PROTEASE HTPX"/>
    <property type="match status" value="1"/>
</dbReference>
<dbReference type="GO" id="GO:0004222">
    <property type="term" value="F:metalloendopeptidase activity"/>
    <property type="evidence" value="ECO:0007669"/>
    <property type="project" value="InterPro"/>
</dbReference>
<name>A0A0Q9YHS5_9GAMM</name>
<keyword evidence="2" id="KW-1003">Cell membrane</keyword>
<keyword evidence="15" id="KW-1185">Reference proteome</keyword>
<evidence type="ECO:0000313" key="13">
    <source>
        <dbReference type="EMBL" id="KRG20127.1"/>
    </source>
</evidence>
<dbReference type="PANTHER" id="PTHR43221:SF2">
    <property type="entry name" value="PROTEASE HTPX HOMOLOG"/>
    <property type="match status" value="1"/>
</dbReference>
<comment type="caution">
    <text evidence="13">The sequence shown here is derived from an EMBL/GenBank/DDBJ whole genome shotgun (WGS) entry which is preliminary data.</text>
</comment>
<proteinExistence type="predicted"/>
<comment type="cofactor">
    <cofactor evidence="1">
        <name>Zn(2+)</name>
        <dbReference type="ChEBI" id="CHEBI:29105"/>
    </cofactor>
</comment>
<feature type="transmembrane region" description="Helical" evidence="11">
    <location>
        <begin position="44"/>
        <end position="62"/>
    </location>
</feature>
<evidence type="ECO:0000256" key="6">
    <source>
        <dbReference type="ARBA" id="ARBA00022801"/>
    </source>
</evidence>
<feature type="transmembrane region" description="Helical" evidence="11">
    <location>
        <begin position="187"/>
        <end position="210"/>
    </location>
</feature>
<keyword evidence="9" id="KW-0482">Metalloprotease</keyword>
<evidence type="ECO:0000256" key="1">
    <source>
        <dbReference type="ARBA" id="ARBA00001947"/>
    </source>
</evidence>
<dbReference type="Pfam" id="PF01435">
    <property type="entry name" value="Peptidase_M48"/>
    <property type="match status" value="1"/>
</dbReference>
<dbReference type="InterPro" id="IPR001915">
    <property type="entry name" value="Peptidase_M48"/>
</dbReference>
<dbReference type="Proteomes" id="UP000051494">
    <property type="component" value="Unassembled WGS sequence"/>
</dbReference>
<evidence type="ECO:0000256" key="7">
    <source>
        <dbReference type="ARBA" id="ARBA00022833"/>
    </source>
</evidence>
<evidence type="ECO:0000256" key="3">
    <source>
        <dbReference type="ARBA" id="ARBA00022670"/>
    </source>
</evidence>
<dbReference type="GO" id="GO:0006508">
    <property type="term" value="P:proteolysis"/>
    <property type="evidence" value="ECO:0007669"/>
    <property type="project" value="UniProtKB-KW"/>
</dbReference>
<protein>
    <submittedName>
        <fullName evidence="13">Heat shock protein HtpX</fullName>
    </submittedName>
    <submittedName>
        <fullName evidence="14">M56 family metallopeptidase</fullName>
    </submittedName>
</protein>
<dbReference type="InterPro" id="IPR050083">
    <property type="entry name" value="HtpX_protease"/>
</dbReference>
<evidence type="ECO:0000256" key="9">
    <source>
        <dbReference type="ARBA" id="ARBA00023049"/>
    </source>
</evidence>
<dbReference type="EMBL" id="LKHV02000001">
    <property type="protein sequence ID" value="MCS5708295.1"/>
    <property type="molecule type" value="Genomic_DNA"/>
</dbReference>
<keyword evidence="3" id="KW-0645">Protease</keyword>